<dbReference type="EMBL" id="MK072396">
    <property type="protein sequence ID" value="AYV83922.1"/>
    <property type="molecule type" value="Genomic_DNA"/>
</dbReference>
<evidence type="ECO:0008006" key="2">
    <source>
        <dbReference type="Google" id="ProtNLM"/>
    </source>
</evidence>
<name>A0A3G5AA01_9VIRU</name>
<gene>
    <name evidence="1" type="ORF">Hyperionvirus14_11</name>
</gene>
<dbReference type="SUPFAM" id="SSF48403">
    <property type="entry name" value="Ankyrin repeat"/>
    <property type="match status" value="1"/>
</dbReference>
<protein>
    <recommendedName>
        <fullName evidence="2">Ankyrin repeat protein</fullName>
    </recommendedName>
</protein>
<reference evidence="1" key="1">
    <citation type="submission" date="2018-10" db="EMBL/GenBank/DDBJ databases">
        <title>Hidden diversity of soil giant viruses.</title>
        <authorList>
            <person name="Schulz F."/>
            <person name="Alteio L."/>
            <person name="Goudeau D."/>
            <person name="Ryan E.M."/>
            <person name="Malmstrom R.R."/>
            <person name="Blanchard J."/>
            <person name="Woyke T."/>
        </authorList>
    </citation>
    <scope>NUCLEOTIDE SEQUENCE</scope>
    <source>
        <strain evidence="1">HYV1</strain>
    </source>
</reference>
<sequence length="328" mass="37940">MAKTNEKVKLIMLDLIKRMVMNDIRSVAALCQLLDDFSPSFAEYFRVCYDNAFRVAVENGFVNVMVMLRRFGYIPATFYHEYHNAIRVAALKNQKEVVRYLLPIVMSTRDYDKLLVACCGVSSVYEARIDRSEAEDIARVELIDIVYNFAKEFMYRNPLYLHHCTFQCLNAATIQGLVHVTRYLIEKIYLNPDYVPPGKSDNIFQKPLEYACLNNSTEIVRLILQVAEKVDVEPGLQTAIKNNDVALFDELTSYLKKPIVLIAPVFINEHINGPKNFMRCLHIQNRGGCLNLLQGFELYLFEQRILSLEDNLKLIFPNVLLRIIINYC</sequence>
<organism evidence="1">
    <name type="scientific">Hyperionvirus sp</name>
    <dbReference type="NCBI Taxonomy" id="2487770"/>
    <lineage>
        <taxon>Viruses</taxon>
        <taxon>Varidnaviria</taxon>
        <taxon>Bamfordvirae</taxon>
        <taxon>Nucleocytoviricota</taxon>
        <taxon>Megaviricetes</taxon>
        <taxon>Imitervirales</taxon>
        <taxon>Mimiviridae</taxon>
        <taxon>Klosneuvirinae</taxon>
    </lineage>
</organism>
<proteinExistence type="predicted"/>
<evidence type="ECO:0000313" key="1">
    <source>
        <dbReference type="EMBL" id="AYV83922.1"/>
    </source>
</evidence>
<dbReference type="Gene3D" id="1.25.40.20">
    <property type="entry name" value="Ankyrin repeat-containing domain"/>
    <property type="match status" value="1"/>
</dbReference>
<dbReference type="InterPro" id="IPR036770">
    <property type="entry name" value="Ankyrin_rpt-contain_sf"/>
</dbReference>
<accession>A0A3G5AA01</accession>